<dbReference type="Proteomes" id="UP000749471">
    <property type="component" value="Unassembled WGS sequence"/>
</dbReference>
<protein>
    <submittedName>
        <fullName evidence="1">Arsenite efflux transporter metallochaperone ArsD</fullName>
    </submittedName>
</protein>
<dbReference type="NCBIfam" id="NF033727">
    <property type="entry name" value="chaperon_ArsD"/>
    <property type="match status" value="1"/>
</dbReference>
<proteinExistence type="predicted"/>
<organism evidence="1 2">
    <name type="scientific">Tissierella simiarum</name>
    <dbReference type="NCBI Taxonomy" id="2841534"/>
    <lineage>
        <taxon>Bacteria</taxon>
        <taxon>Bacillati</taxon>
        <taxon>Bacillota</taxon>
        <taxon>Tissierellia</taxon>
        <taxon>Tissierellales</taxon>
        <taxon>Tissierellaceae</taxon>
        <taxon>Tissierella</taxon>
    </lineage>
</organism>
<reference evidence="1 2" key="1">
    <citation type="submission" date="2021-06" db="EMBL/GenBank/DDBJ databases">
        <authorList>
            <person name="Sun Q."/>
            <person name="Li D."/>
        </authorList>
    </citation>
    <scope>NUCLEOTIDE SEQUENCE [LARGE SCALE GENOMIC DNA]</scope>
    <source>
        <strain evidence="1 2">MSJ-40</strain>
    </source>
</reference>
<sequence length="101" mass="11576">MKIEFFEPPMCCSTGLCGPSPDERLVKLGENIEFLKKKYAGIIIERYQITQQPLKFKENADVFKLVKSRGKGVLPVTTVNGEIIKTHDYPTLEEMEEKIQK</sequence>
<dbReference type="RefSeq" id="WP_216521605.1">
    <property type="nucleotide sequence ID" value="NZ_JAHLPM010000019.1"/>
</dbReference>
<dbReference type="InterPro" id="IPR010712">
    <property type="entry name" value="Arsenical-R_ArsD"/>
</dbReference>
<evidence type="ECO:0000313" key="2">
    <source>
        <dbReference type="Proteomes" id="UP000749471"/>
    </source>
</evidence>
<name>A0ABS6EAG9_9FIRM</name>
<accession>A0ABS6EAG9</accession>
<dbReference type="Pfam" id="PF06953">
    <property type="entry name" value="ArsD"/>
    <property type="match status" value="1"/>
</dbReference>
<evidence type="ECO:0000313" key="1">
    <source>
        <dbReference type="EMBL" id="MBU5439782.1"/>
    </source>
</evidence>
<comment type="caution">
    <text evidence="1">The sequence shown here is derived from an EMBL/GenBank/DDBJ whole genome shotgun (WGS) entry which is preliminary data.</text>
</comment>
<keyword evidence="2" id="KW-1185">Reference proteome</keyword>
<gene>
    <name evidence="1" type="primary">arsD</name>
    <name evidence="1" type="ORF">KQI42_17335</name>
</gene>
<dbReference type="EMBL" id="JAHLPM010000019">
    <property type="protein sequence ID" value="MBU5439782.1"/>
    <property type="molecule type" value="Genomic_DNA"/>
</dbReference>